<protein>
    <submittedName>
        <fullName evidence="8">Mycofactocin radical SAM maturase MftC</fullName>
        <ecNumber evidence="8">2.-.-.-</ecNumber>
    </submittedName>
</protein>
<feature type="domain" description="Radical SAM core" evidence="7">
    <location>
        <begin position="2"/>
        <end position="223"/>
    </location>
</feature>
<dbReference type="InterPro" id="IPR023885">
    <property type="entry name" value="4Fe4S-binding_SPASM_dom"/>
</dbReference>
<dbReference type="EC" id="2.-.-.-" evidence="8"/>
<evidence type="ECO:0000256" key="2">
    <source>
        <dbReference type="ARBA" id="ARBA00022485"/>
    </source>
</evidence>
<keyword evidence="6" id="KW-0411">Iron-sulfur</keyword>
<gene>
    <name evidence="8" type="primary">mftC</name>
    <name evidence="8" type="ORF">KCJAJFAP_01534</name>
</gene>
<dbReference type="PANTHER" id="PTHR11228">
    <property type="entry name" value="RADICAL SAM DOMAIN PROTEIN"/>
    <property type="match status" value="1"/>
</dbReference>
<dbReference type="SMART" id="SM00729">
    <property type="entry name" value="Elp3"/>
    <property type="match status" value="1"/>
</dbReference>
<dbReference type="SUPFAM" id="SSF102114">
    <property type="entry name" value="Radical SAM enzymes"/>
    <property type="match status" value="1"/>
</dbReference>
<dbReference type="SFLD" id="SFLDS00029">
    <property type="entry name" value="Radical_SAM"/>
    <property type="match status" value="1"/>
</dbReference>
<dbReference type="GO" id="GO:0046872">
    <property type="term" value="F:metal ion binding"/>
    <property type="evidence" value="ECO:0007669"/>
    <property type="project" value="UniProtKB-KW"/>
</dbReference>
<dbReference type="SFLD" id="SFLDG01386">
    <property type="entry name" value="main_SPASM_domain-containing"/>
    <property type="match status" value="1"/>
</dbReference>
<dbReference type="PIRSF" id="PIRSF037420">
    <property type="entry name" value="PQQ_syn_pqqE"/>
    <property type="match status" value="1"/>
</dbReference>
<keyword evidence="4" id="KW-0479">Metal-binding</keyword>
<evidence type="ECO:0000313" key="9">
    <source>
        <dbReference type="Proteomes" id="UP000361836"/>
    </source>
</evidence>
<dbReference type="RefSeq" id="WP_152075819.1">
    <property type="nucleotide sequence ID" value="NZ_CAAKNU010000023.1"/>
</dbReference>
<dbReference type="PROSITE" id="PS51918">
    <property type="entry name" value="RADICAL_SAM"/>
    <property type="match status" value="1"/>
</dbReference>
<comment type="cofactor">
    <cofactor evidence="1">
        <name>[4Fe-4S] cluster</name>
        <dbReference type="ChEBI" id="CHEBI:49883"/>
    </cofactor>
</comment>
<dbReference type="Proteomes" id="UP000361836">
    <property type="component" value="Unassembled WGS sequence"/>
</dbReference>
<dbReference type="NCBIfam" id="TIGR04085">
    <property type="entry name" value="rSAM_more_4Fe4S"/>
    <property type="match status" value="1"/>
</dbReference>
<keyword evidence="9" id="KW-1185">Reference proteome</keyword>
<evidence type="ECO:0000313" key="8">
    <source>
        <dbReference type="EMBL" id="VWL87039.1"/>
    </source>
</evidence>
<proteinExistence type="predicted"/>
<dbReference type="AlphaFoldDB" id="A0A5K1IJY9"/>
<dbReference type="SFLD" id="SFLDG01067">
    <property type="entry name" value="SPASM/twitch_domain_containing"/>
    <property type="match status" value="1"/>
</dbReference>
<dbReference type="Gene3D" id="3.20.20.70">
    <property type="entry name" value="Aldolase class I"/>
    <property type="match status" value="1"/>
</dbReference>
<dbReference type="InterPro" id="IPR050377">
    <property type="entry name" value="Radical_SAM_PqqE_MftC-like"/>
</dbReference>
<dbReference type="GO" id="GO:0016740">
    <property type="term" value="F:transferase activity"/>
    <property type="evidence" value="ECO:0007669"/>
    <property type="project" value="UniProtKB-KW"/>
</dbReference>
<evidence type="ECO:0000256" key="1">
    <source>
        <dbReference type="ARBA" id="ARBA00001966"/>
    </source>
</evidence>
<keyword evidence="8" id="KW-0808">Transferase</keyword>
<keyword evidence="2" id="KW-0004">4Fe-4S</keyword>
<evidence type="ECO:0000256" key="6">
    <source>
        <dbReference type="ARBA" id="ARBA00023014"/>
    </source>
</evidence>
<name>A0A5K1IJY9_9ACTN</name>
<evidence type="ECO:0000256" key="4">
    <source>
        <dbReference type="ARBA" id="ARBA00022723"/>
    </source>
</evidence>
<dbReference type="PANTHER" id="PTHR11228:SF7">
    <property type="entry name" value="PQQA PEPTIDE CYCLASE"/>
    <property type="match status" value="1"/>
</dbReference>
<keyword evidence="3" id="KW-0949">S-adenosyl-L-methionine</keyword>
<organism evidence="8 9">
    <name type="scientific">Collinsella aerofaciens</name>
    <dbReference type="NCBI Taxonomy" id="74426"/>
    <lineage>
        <taxon>Bacteria</taxon>
        <taxon>Bacillati</taxon>
        <taxon>Actinomycetota</taxon>
        <taxon>Coriobacteriia</taxon>
        <taxon>Coriobacteriales</taxon>
        <taxon>Coriobacteriaceae</taxon>
        <taxon>Collinsella</taxon>
    </lineage>
</organism>
<dbReference type="InterPro" id="IPR006638">
    <property type="entry name" value="Elp3/MiaA/NifB-like_rSAM"/>
</dbReference>
<reference evidence="8 9" key="1">
    <citation type="submission" date="2019-10" db="EMBL/GenBank/DDBJ databases">
        <authorList>
            <person name="Wolf R A."/>
        </authorList>
    </citation>
    <scope>NUCLEOTIDE SEQUENCE [LARGE SCALE GENOMIC DNA]</scope>
    <source>
        <strain evidence="8">Collinsella_aerofaciens_MC2</strain>
    </source>
</reference>
<evidence type="ECO:0000259" key="7">
    <source>
        <dbReference type="PROSITE" id="PS51918"/>
    </source>
</evidence>
<sequence>MQKPAFALQWHITDECDQRCKHCYIFANGACAGFKRMPWEQMVQVVDQAQALCERIGRQPYFYVTGGDPILHPDFWRLAELLHERGFMWCVMGNPFHLTDEVCARMKELGCRKYQLSLDGLEATHDYFRKPGSFVETLRAIGCLKRAGIWVAVMNTVSSMNAAELPQLIDLVASLEVDVFAFGRYCPTSGQKRDEFHLEPLEYRDVLLAAQERMEFHQAAGCKTFFQLKDHLWTLLLWEQGKFTIPDDAKPGMIYDGCHCGTGHMTVLPTGDVYACRRMESKVGNVAENSLEELFFSPQMEAKRDFKKFKKCSKCELFGWCRGCPAVTYGYAGDMYEADPQCWKEIEE</sequence>
<evidence type="ECO:0000256" key="3">
    <source>
        <dbReference type="ARBA" id="ARBA00022691"/>
    </source>
</evidence>
<dbReference type="NCBIfam" id="TIGR04340">
    <property type="entry name" value="rSAM_ACGX"/>
    <property type="match status" value="1"/>
</dbReference>
<dbReference type="CDD" id="cd01335">
    <property type="entry name" value="Radical_SAM"/>
    <property type="match status" value="1"/>
</dbReference>
<dbReference type="InterPro" id="IPR027583">
    <property type="entry name" value="rSAM_ACGX"/>
</dbReference>
<dbReference type="Pfam" id="PF04055">
    <property type="entry name" value="Radical_SAM"/>
    <property type="match status" value="1"/>
</dbReference>
<evidence type="ECO:0000256" key="5">
    <source>
        <dbReference type="ARBA" id="ARBA00023004"/>
    </source>
</evidence>
<dbReference type="InterPro" id="IPR017200">
    <property type="entry name" value="PqqE-like"/>
</dbReference>
<keyword evidence="5" id="KW-0408">Iron</keyword>
<accession>A0A5K1IJY9</accession>
<dbReference type="InterPro" id="IPR007197">
    <property type="entry name" value="rSAM"/>
</dbReference>
<dbReference type="InterPro" id="IPR058240">
    <property type="entry name" value="rSAM_sf"/>
</dbReference>
<dbReference type="InterPro" id="IPR013785">
    <property type="entry name" value="Aldolase_TIM"/>
</dbReference>
<dbReference type="Pfam" id="PF13186">
    <property type="entry name" value="SPASM"/>
    <property type="match status" value="1"/>
</dbReference>
<dbReference type="GO" id="GO:0051539">
    <property type="term" value="F:4 iron, 4 sulfur cluster binding"/>
    <property type="evidence" value="ECO:0007669"/>
    <property type="project" value="UniProtKB-KW"/>
</dbReference>
<dbReference type="EMBL" id="CABWIE010000002">
    <property type="protein sequence ID" value="VWL87039.1"/>
    <property type="molecule type" value="Genomic_DNA"/>
</dbReference>